<evidence type="ECO:0000313" key="12">
    <source>
        <dbReference type="Proteomes" id="UP000268059"/>
    </source>
</evidence>
<keyword evidence="7 10" id="KW-0238">DNA-binding</keyword>
<dbReference type="GO" id="GO:0046872">
    <property type="term" value="F:metal ion binding"/>
    <property type="evidence" value="ECO:0007669"/>
    <property type="project" value="UniProtKB-UniRule"/>
</dbReference>
<keyword evidence="6 10" id="KW-0051">Antiviral defense</keyword>
<dbReference type="PANTHER" id="PTHR34353:SF2">
    <property type="entry name" value="CRISPR-ASSOCIATED ENDONUCLEASE CAS1 1"/>
    <property type="match status" value="1"/>
</dbReference>
<dbReference type="PANTHER" id="PTHR34353">
    <property type="entry name" value="CRISPR-ASSOCIATED ENDONUCLEASE CAS1 1"/>
    <property type="match status" value="1"/>
</dbReference>
<feature type="binding site" evidence="10">
    <location>
        <position position="217"/>
    </location>
    <ligand>
        <name>Mn(2+)</name>
        <dbReference type="ChEBI" id="CHEBI:29035"/>
    </ligand>
</feature>
<dbReference type="Pfam" id="PF01867">
    <property type="entry name" value="Cas_Cas1"/>
    <property type="match status" value="1"/>
</dbReference>
<dbReference type="GO" id="GO:0003677">
    <property type="term" value="F:DNA binding"/>
    <property type="evidence" value="ECO:0007669"/>
    <property type="project" value="UniProtKB-KW"/>
</dbReference>
<dbReference type="OrthoDB" id="9803119at2"/>
<dbReference type="EMBL" id="AP019309">
    <property type="protein sequence ID" value="BBH28023.1"/>
    <property type="molecule type" value="Genomic_DNA"/>
</dbReference>
<keyword evidence="3 10" id="KW-0255">Endonuclease</keyword>
<dbReference type="NCBIfam" id="TIGR00287">
    <property type="entry name" value="cas1"/>
    <property type="match status" value="1"/>
</dbReference>
<keyword evidence="4 10" id="KW-0378">Hydrolase</keyword>
<dbReference type="InterPro" id="IPR042211">
    <property type="entry name" value="CRISPR-assoc_Cas1_N"/>
</dbReference>
<keyword evidence="2 10" id="KW-0479">Metal-binding</keyword>
<evidence type="ECO:0000256" key="7">
    <source>
        <dbReference type="ARBA" id="ARBA00023125"/>
    </source>
</evidence>
<dbReference type="Gene3D" id="1.20.120.920">
    <property type="entry name" value="CRISPR-associated endonuclease Cas1, C-terminal domain"/>
    <property type="match status" value="1"/>
</dbReference>
<evidence type="ECO:0000256" key="1">
    <source>
        <dbReference type="ARBA" id="ARBA00022722"/>
    </source>
</evidence>
<evidence type="ECO:0000256" key="6">
    <source>
        <dbReference type="ARBA" id="ARBA00023118"/>
    </source>
</evidence>
<evidence type="ECO:0000256" key="2">
    <source>
        <dbReference type="ARBA" id="ARBA00022723"/>
    </source>
</evidence>
<dbReference type="KEGG" id="ebm:SG0102_29570"/>
<dbReference type="Gene3D" id="3.100.10.20">
    <property type="entry name" value="CRISPR-associated endonuclease Cas1, N-terminal domain"/>
    <property type="match status" value="1"/>
</dbReference>
<feature type="binding site" evidence="10">
    <location>
        <position position="146"/>
    </location>
    <ligand>
        <name>Mn(2+)</name>
        <dbReference type="ChEBI" id="CHEBI:29035"/>
    </ligand>
</feature>
<evidence type="ECO:0000256" key="4">
    <source>
        <dbReference type="ARBA" id="ARBA00022801"/>
    </source>
</evidence>
<dbReference type="GO" id="GO:0043571">
    <property type="term" value="P:maintenance of CRISPR repeat elements"/>
    <property type="evidence" value="ECO:0007669"/>
    <property type="project" value="UniProtKB-UniRule"/>
</dbReference>
<dbReference type="RefSeq" id="WP_125120695.1">
    <property type="nucleotide sequence ID" value="NZ_AP019309.1"/>
</dbReference>
<dbReference type="InterPro" id="IPR019855">
    <property type="entry name" value="CRISPR-assoc_Cas1_NMENI"/>
</dbReference>
<organism evidence="11 12">
    <name type="scientific">Intestinibaculum porci</name>
    <dbReference type="NCBI Taxonomy" id="2487118"/>
    <lineage>
        <taxon>Bacteria</taxon>
        <taxon>Bacillati</taxon>
        <taxon>Bacillota</taxon>
        <taxon>Erysipelotrichia</taxon>
        <taxon>Erysipelotrichales</taxon>
        <taxon>Erysipelotrichaceae</taxon>
        <taxon>Intestinibaculum</taxon>
    </lineage>
</organism>
<dbReference type="HAMAP" id="MF_01470">
    <property type="entry name" value="Cas1"/>
    <property type="match status" value="1"/>
</dbReference>
<comment type="similarity">
    <text evidence="10">Belongs to the CRISPR-associated endonuclease Cas1 family.</text>
</comment>
<comment type="function">
    <text evidence="10">CRISPR (clustered regularly interspaced short palindromic repeat), is an adaptive immune system that provides protection against mobile genetic elements (viruses, transposable elements and conjugative plasmids). CRISPR clusters contain spacers, sequences complementary to antecedent mobile elements, and target invading nucleic acids. CRISPR clusters are transcribed and processed into CRISPR RNA (crRNA). Acts as a dsDNA endonuclease. Involved in the integration of spacer DNA into the CRISPR cassette.</text>
</comment>
<feature type="binding site" evidence="10">
    <location>
        <position position="202"/>
    </location>
    <ligand>
        <name>Mn(2+)</name>
        <dbReference type="ChEBI" id="CHEBI:29035"/>
    </ligand>
</feature>
<dbReference type="AlphaFoldDB" id="A0A3G9JSH4"/>
<evidence type="ECO:0000256" key="3">
    <source>
        <dbReference type="ARBA" id="ARBA00022759"/>
    </source>
</evidence>
<dbReference type="Proteomes" id="UP000268059">
    <property type="component" value="Chromosome"/>
</dbReference>
<dbReference type="InterPro" id="IPR050646">
    <property type="entry name" value="Cas1"/>
</dbReference>
<evidence type="ECO:0000256" key="5">
    <source>
        <dbReference type="ARBA" id="ARBA00022842"/>
    </source>
</evidence>
<dbReference type="InParanoid" id="A0A3G9JSH4"/>
<dbReference type="NCBIfam" id="TIGR03639">
    <property type="entry name" value="cas1_NMENI"/>
    <property type="match status" value="1"/>
</dbReference>
<keyword evidence="1 10" id="KW-0540">Nuclease</keyword>
<comment type="subunit">
    <text evidence="9 10">Homodimer, forms a heterotetramer with a Cas2 homodimer.</text>
</comment>
<protein>
    <recommendedName>
        <fullName evidence="10">CRISPR-associated endonuclease Cas1</fullName>
        <ecNumber evidence="10">3.1.-.-</ecNumber>
    </recommendedName>
</protein>
<keyword evidence="12" id="KW-1185">Reference proteome</keyword>
<evidence type="ECO:0000256" key="9">
    <source>
        <dbReference type="ARBA" id="ARBA00038592"/>
    </source>
</evidence>
<keyword evidence="8 10" id="KW-0464">Manganese</keyword>
<gene>
    <name evidence="10 11" type="primary">cas1</name>
    <name evidence="11" type="ORF">SG0102_29570</name>
</gene>
<comment type="cofactor">
    <cofactor evidence="10">
        <name>Mg(2+)</name>
        <dbReference type="ChEBI" id="CHEBI:18420"/>
    </cofactor>
    <cofactor evidence="10">
        <name>Mn(2+)</name>
        <dbReference type="ChEBI" id="CHEBI:29035"/>
    </cofactor>
</comment>
<evidence type="ECO:0000313" key="11">
    <source>
        <dbReference type="EMBL" id="BBH28023.1"/>
    </source>
</evidence>
<keyword evidence="5 10" id="KW-0460">Magnesium</keyword>
<dbReference type="InterPro" id="IPR042206">
    <property type="entry name" value="CRISPR-assoc_Cas1_C"/>
</dbReference>
<dbReference type="GO" id="GO:0051607">
    <property type="term" value="P:defense response to virus"/>
    <property type="evidence" value="ECO:0007669"/>
    <property type="project" value="UniProtKB-UniRule"/>
</dbReference>
<name>A0A3G9JSH4_9FIRM</name>
<accession>A0A3G9JSH4</accession>
<dbReference type="GO" id="GO:0004520">
    <property type="term" value="F:DNA endonuclease activity"/>
    <property type="evidence" value="ECO:0007669"/>
    <property type="project" value="InterPro"/>
</dbReference>
<sequence>MSWRTVVINSKAKLSYKNDYMIIRGENVNQIHLSEINTVVINSTAVTITSYLIAELLNRKVKIIFCDNRRDPIGEVLPYYGCHNVSKRINEQINWDEENAQAVWTRIIKEKILNQARLLEIEGFKTSEMLKQYADELVTFDKTNREGHSAKVYFDSLFGVKFTRDAQINVNAALNYGYAIILSQFNRDIAAQGYLTQLGIKHKNEFNPFNLSSDLMEPFRQLVDRIVYENAKESFDSDLKLKLIDVLNHKVRIKGSNQYVSNAISIYDKSVFDALKKKDASLIEFFEYEL</sequence>
<proteinExistence type="inferred from homology"/>
<dbReference type="GO" id="GO:0016787">
    <property type="term" value="F:hydrolase activity"/>
    <property type="evidence" value="ECO:0007669"/>
    <property type="project" value="UniProtKB-KW"/>
</dbReference>
<evidence type="ECO:0000256" key="10">
    <source>
        <dbReference type="HAMAP-Rule" id="MF_01470"/>
    </source>
</evidence>
<evidence type="ECO:0000256" key="8">
    <source>
        <dbReference type="ARBA" id="ARBA00023211"/>
    </source>
</evidence>
<dbReference type="InterPro" id="IPR002729">
    <property type="entry name" value="CRISPR-assoc_Cas1"/>
</dbReference>
<reference evidence="11 12" key="1">
    <citation type="submission" date="2018-11" db="EMBL/GenBank/DDBJ databases">
        <title>Novel Erysipelotrichaceae bacterium isolated from small intestine of a swine.</title>
        <authorList>
            <person name="Kim J.S."/>
            <person name="Choe H."/>
            <person name="Lee Y.R."/>
            <person name="Kim K.M."/>
            <person name="Park D.S."/>
        </authorList>
    </citation>
    <scope>NUCLEOTIDE SEQUENCE [LARGE SCALE GENOMIC DNA]</scope>
    <source>
        <strain evidence="11 12">SG0102</strain>
    </source>
</reference>
<dbReference type="EC" id="3.1.-.-" evidence="10"/>